<reference evidence="1" key="1">
    <citation type="submission" date="2020-02" db="EMBL/GenBank/DDBJ databases">
        <authorList>
            <person name="Meier V. D."/>
        </authorList>
    </citation>
    <scope>NUCLEOTIDE SEQUENCE</scope>
    <source>
        <strain evidence="1">AVDCRST_MAG30</strain>
    </source>
</reference>
<proteinExistence type="predicted"/>
<dbReference type="AlphaFoldDB" id="A0A6J4T105"/>
<protein>
    <submittedName>
        <fullName evidence="1">Uncharacterized protein</fullName>
    </submittedName>
</protein>
<feature type="non-terminal residue" evidence="1">
    <location>
        <position position="1"/>
    </location>
</feature>
<name>A0A6J4T105_9ACTN</name>
<dbReference type="EMBL" id="CADCVS010000319">
    <property type="protein sequence ID" value="CAA9510256.1"/>
    <property type="molecule type" value="Genomic_DNA"/>
</dbReference>
<evidence type="ECO:0000313" key="1">
    <source>
        <dbReference type="EMBL" id="CAA9510256.1"/>
    </source>
</evidence>
<organism evidence="1">
    <name type="scientific">uncultured Solirubrobacteraceae bacterium</name>
    <dbReference type="NCBI Taxonomy" id="1162706"/>
    <lineage>
        <taxon>Bacteria</taxon>
        <taxon>Bacillati</taxon>
        <taxon>Actinomycetota</taxon>
        <taxon>Thermoleophilia</taxon>
        <taxon>Solirubrobacterales</taxon>
        <taxon>Solirubrobacteraceae</taxon>
        <taxon>environmental samples</taxon>
    </lineage>
</organism>
<gene>
    <name evidence="1" type="ORF">AVDCRST_MAG30-2440</name>
</gene>
<accession>A0A6J4T105</accession>
<sequence length="41" mass="4657">AFFRERGTEDVQDFEVMREDVRFMLPKKIRQAMAAAAGPAA</sequence>